<dbReference type="InterPro" id="IPR002508">
    <property type="entry name" value="MurNAc-LAA_cat"/>
</dbReference>
<name>A0ABT9VXD7_9BACI</name>
<dbReference type="GO" id="GO:0008745">
    <property type="term" value="F:N-acetylmuramoyl-L-alanine amidase activity"/>
    <property type="evidence" value="ECO:0007669"/>
    <property type="project" value="UniProtKB-EC"/>
</dbReference>
<feature type="domain" description="MurNAc-LAA" evidence="2">
    <location>
        <begin position="63"/>
        <end position="171"/>
    </location>
</feature>
<dbReference type="SMART" id="SM00646">
    <property type="entry name" value="Ami_3"/>
    <property type="match status" value="1"/>
</dbReference>
<dbReference type="InterPro" id="IPR050695">
    <property type="entry name" value="N-acetylmuramoyl_amidase_3"/>
</dbReference>
<dbReference type="EC" id="3.5.1.28" evidence="3"/>
<comment type="caution">
    <text evidence="3">The sequence shown here is derived from an EMBL/GenBank/DDBJ whole genome shotgun (WGS) entry which is preliminary data.</text>
</comment>
<evidence type="ECO:0000259" key="2">
    <source>
        <dbReference type="SMART" id="SM00646"/>
    </source>
</evidence>
<proteinExistence type="predicted"/>
<evidence type="ECO:0000256" key="1">
    <source>
        <dbReference type="ARBA" id="ARBA00022801"/>
    </source>
</evidence>
<keyword evidence="1 3" id="KW-0378">Hydrolase</keyword>
<dbReference type="PANTHER" id="PTHR30404">
    <property type="entry name" value="N-ACETYLMURAMOYL-L-ALANINE AMIDASE"/>
    <property type="match status" value="1"/>
</dbReference>
<dbReference type="Gene3D" id="3.40.630.40">
    <property type="entry name" value="Zn-dependent exopeptidases"/>
    <property type="match status" value="1"/>
</dbReference>
<sequence>MKIMLDPGHGGNDPGAVGNGLQEKTLNLTIARHIRDMLNSEYQGVEVRMTRDSDVFVGLSQRAALANQWGANYFMSIHINAGGGTGFESFIYNTRPASSVRAQDLIHPQIVQAMGVTDRGKKSANFAVLRETNMPSILTENLFIDRAADAERLKNATFLRTIARGHVNGLERAFNLQRRGSGGGNLYRVVVDGTQVGAFSEHQNILNAIEQRIGSASNILAQKV</sequence>
<dbReference type="EMBL" id="JAUSTY010000005">
    <property type="protein sequence ID" value="MDQ0165656.1"/>
    <property type="molecule type" value="Genomic_DNA"/>
</dbReference>
<protein>
    <submittedName>
        <fullName evidence="3">N-acetylmuramoyl-L-alanine amidase</fullName>
        <ecNumber evidence="3">3.5.1.28</ecNumber>
    </submittedName>
</protein>
<evidence type="ECO:0000313" key="4">
    <source>
        <dbReference type="Proteomes" id="UP001235840"/>
    </source>
</evidence>
<accession>A0ABT9VXD7</accession>
<reference evidence="3 4" key="1">
    <citation type="submission" date="2023-07" db="EMBL/GenBank/DDBJ databases">
        <title>Genomic Encyclopedia of Type Strains, Phase IV (KMG-IV): sequencing the most valuable type-strain genomes for metagenomic binning, comparative biology and taxonomic classification.</title>
        <authorList>
            <person name="Goeker M."/>
        </authorList>
    </citation>
    <scope>NUCLEOTIDE SEQUENCE [LARGE SCALE GENOMIC DNA]</scope>
    <source>
        <strain evidence="3 4">DSM 12751</strain>
    </source>
</reference>
<evidence type="ECO:0000313" key="3">
    <source>
        <dbReference type="EMBL" id="MDQ0165656.1"/>
    </source>
</evidence>
<dbReference type="RefSeq" id="WP_307392991.1">
    <property type="nucleotide sequence ID" value="NZ_BAAADK010000011.1"/>
</dbReference>
<keyword evidence="4" id="KW-1185">Reference proteome</keyword>
<gene>
    <name evidence="3" type="ORF">J2S11_001557</name>
</gene>
<organism evidence="3 4">
    <name type="scientific">Caldalkalibacillus horti</name>
    <dbReference type="NCBI Taxonomy" id="77523"/>
    <lineage>
        <taxon>Bacteria</taxon>
        <taxon>Bacillati</taxon>
        <taxon>Bacillota</taxon>
        <taxon>Bacilli</taxon>
        <taxon>Bacillales</taxon>
        <taxon>Bacillaceae</taxon>
        <taxon>Caldalkalibacillus</taxon>
    </lineage>
</organism>
<dbReference type="PANTHER" id="PTHR30404:SF0">
    <property type="entry name" value="N-ACETYLMURAMOYL-L-ALANINE AMIDASE AMIC"/>
    <property type="match status" value="1"/>
</dbReference>
<dbReference type="Pfam" id="PF01520">
    <property type="entry name" value="Amidase_3"/>
    <property type="match status" value="1"/>
</dbReference>
<dbReference type="SUPFAM" id="SSF53187">
    <property type="entry name" value="Zn-dependent exopeptidases"/>
    <property type="match status" value="1"/>
</dbReference>
<dbReference type="Proteomes" id="UP001235840">
    <property type="component" value="Unassembled WGS sequence"/>
</dbReference>
<dbReference type="CDD" id="cd02696">
    <property type="entry name" value="MurNAc-LAA"/>
    <property type="match status" value="1"/>
</dbReference>